<evidence type="ECO:0008006" key="3">
    <source>
        <dbReference type="Google" id="ProtNLM"/>
    </source>
</evidence>
<accession>A0A5C8FE21</accession>
<name>A0A5C8FE21_BRAPL</name>
<evidence type="ECO:0000313" key="2">
    <source>
        <dbReference type="Proteomes" id="UP000323176"/>
    </source>
</evidence>
<dbReference type="OrthoDB" id="308231at2"/>
<sequence>MNKKNIIAFIAVLSIFLIFTGCKTVSTASVIPQSLQLSGSDITVGEVLIAEMPYSKDENLKEQLIAKALKDSKYDFLIMPRYEIVQVGLSKKMRVIGRGAKVK</sequence>
<dbReference type="Proteomes" id="UP000323176">
    <property type="component" value="Unassembled WGS sequence"/>
</dbReference>
<dbReference type="AlphaFoldDB" id="A0A5C8FE21"/>
<dbReference type="EMBL" id="SAXY01000010">
    <property type="protein sequence ID" value="TXJ46860.1"/>
    <property type="molecule type" value="Genomic_DNA"/>
</dbReference>
<organism evidence="1 2">
    <name type="scientific">Brachyspira pilosicoli</name>
    <name type="common">Serpulina pilosicoli</name>
    <dbReference type="NCBI Taxonomy" id="52584"/>
    <lineage>
        <taxon>Bacteria</taxon>
        <taxon>Pseudomonadati</taxon>
        <taxon>Spirochaetota</taxon>
        <taxon>Spirochaetia</taxon>
        <taxon>Brachyspirales</taxon>
        <taxon>Brachyspiraceae</taxon>
        <taxon>Brachyspira</taxon>
    </lineage>
</organism>
<evidence type="ECO:0000313" key="1">
    <source>
        <dbReference type="EMBL" id="TXJ46860.1"/>
    </source>
</evidence>
<dbReference type="PROSITE" id="PS51257">
    <property type="entry name" value="PROKAR_LIPOPROTEIN"/>
    <property type="match status" value="1"/>
</dbReference>
<comment type="caution">
    <text evidence="1">The sequence shown here is derived from an EMBL/GenBank/DDBJ whole genome shotgun (WGS) entry which is preliminary data.</text>
</comment>
<protein>
    <recommendedName>
        <fullName evidence="3">Lipoprotein</fullName>
    </recommendedName>
</protein>
<proteinExistence type="predicted"/>
<gene>
    <name evidence="1" type="ORF">EPJ72_01180</name>
</gene>
<reference evidence="1 2" key="1">
    <citation type="journal article" date="1992" name="Lakartidningen">
        <title>[Penicillin V and not amoxicillin is the first choice preparation in acute otitis].</title>
        <authorList>
            <person name="Kamme C."/>
            <person name="Lundgren K."/>
            <person name="Prellner K."/>
        </authorList>
    </citation>
    <scope>NUCLEOTIDE SEQUENCE [LARGE SCALE GENOMIC DNA]</scope>
    <source>
        <strain evidence="1 2">PC5538III-hc</strain>
    </source>
</reference>